<accession>A0AAV8Y8V7</accession>
<dbReference type="AlphaFoldDB" id="A0AAV8Y8V7"/>
<proteinExistence type="predicted"/>
<evidence type="ECO:0000313" key="1">
    <source>
        <dbReference type="EMBL" id="KAJ8947850.1"/>
    </source>
</evidence>
<organism evidence="1 2">
    <name type="scientific">Aromia moschata</name>
    <dbReference type="NCBI Taxonomy" id="1265417"/>
    <lineage>
        <taxon>Eukaryota</taxon>
        <taxon>Metazoa</taxon>
        <taxon>Ecdysozoa</taxon>
        <taxon>Arthropoda</taxon>
        <taxon>Hexapoda</taxon>
        <taxon>Insecta</taxon>
        <taxon>Pterygota</taxon>
        <taxon>Neoptera</taxon>
        <taxon>Endopterygota</taxon>
        <taxon>Coleoptera</taxon>
        <taxon>Polyphaga</taxon>
        <taxon>Cucujiformia</taxon>
        <taxon>Chrysomeloidea</taxon>
        <taxon>Cerambycidae</taxon>
        <taxon>Cerambycinae</taxon>
        <taxon>Callichromatini</taxon>
        <taxon>Aromia</taxon>
    </lineage>
</organism>
<evidence type="ECO:0000313" key="2">
    <source>
        <dbReference type="Proteomes" id="UP001162162"/>
    </source>
</evidence>
<dbReference type="Proteomes" id="UP001162162">
    <property type="component" value="Unassembled WGS sequence"/>
</dbReference>
<name>A0AAV8Y8V7_9CUCU</name>
<comment type="caution">
    <text evidence="1">The sequence shown here is derived from an EMBL/GenBank/DDBJ whole genome shotgun (WGS) entry which is preliminary data.</text>
</comment>
<protein>
    <submittedName>
        <fullName evidence="1">Uncharacterized protein</fullName>
    </submittedName>
</protein>
<keyword evidence="2" id="KW-1185">Reference proteome</keyword>
<gene>
    <name evidence="1" type="ORF">NQ318_009996</name>
</gene>
<reference evidence="1" key="1">
    <citation type="journal article" date="2023" name="Insect Mol. Biol.">
        <title>Genome sequencing provides insights into the evolution of gene families encoding plant cell wall-degrading enzymes in longhorned beetles.</title>
        <authorList>
            <person name="Shin N.R."/>
            <person name="Okamura Y."/>
            <person name="Kirsch R."/>
            <person name="Pauchet Y."/>
        </authorList>
    </citation>
    <scope>NUCLEOTIDE SEQUENCE</scope>
    <source>
        <strain evidence="1">AMC_N1</strain>
    </source>
</reference>
<sequence>MVLSREPFELYKNLDISINHRVKGFSEIRSSSVQKNALECGAVSHVHSRDESRVKRAESKAAYSLFVDASIRRNDSRIIAQWKLYAPARALRAGIVVGGIWQQDPTSVNITKTIVHEIVSESLGMRKVCAKLVPKVLYEEKPKKKPLGIVKNFLMLTPFSSNSLTKSHLSCSSAFIMASSNAPGGHSWP</sequence>
<dbReference type="EMBL" id="JAPWTK010000150">
    <property type="protein sequence ID" value="KAJ8947850.1"/>
    <property type="molecule type" value="Genomic_DNA"/>
</dbReference>